<evidence type="ECO:0000313" key="6">
    <source>
        <dbReference type="EMBL" id="ANE44928.1"/>
    </source>
</evidence>
<evidence type="ECO:0000256" key="5">
    <source>
        <dbReference type="PIRSR" id="PIRSR601486-1"/>
    </source>
</evidence>
<dbReference type="InterPro" id="IPR009050">
    <property type="entry name" value="Globin-like_sf"/>
</dbReference>
<dbReference type="KEGG" id="dpu:SU48_10335"/>
<dbReference type="EMBL" id="CP011387">
    <property type="protein sequence ID" value="ANE44928.1"/>
    <property type="molecule type" value="Genomic_DNA"/>
</dbReference>
<dbReference type="AlphaFoldDB" id="A0A172TD25"/>
<keyword evidence="2 5" id="KW-0349">Heme</keyword>
<accession>A0A172TD25</accession>
<dbReference type="Gene3D" id="1.10.490.10">
    <property type="entry name" value="Globins"/>
    <property type="match status" value="1"/>
</dbReference>
<evidence type="ECO:0000256" key="1">
    <source>
        <dbReference type="ARBA" id="ARBA00022448"/>
    </source>
</evidence>
<keyword evidence="7" id="KW-1185">Reference proteome</keyword>
<dbReference type="InterPro" id="IPR012292">
    <property type="entry name" value="Globin/Proto"/>
</dbReference>
<keyword evidence="4 5" id="KW-0408">Iron</keyword>
<evidence type="ECO:0008006" key="8">
    <source>
        <dbReference type="Google" id="ProtNLM"/>
    </source>
</evidence>
<dbReference type="SUPFAM" id="SSF46458">
    <property type="entry name" value="Globin-like"/>
    <property type="match status" value="1"/>
</dbReference>
<dbReference type="CDD" id="cd08916">
    <property type="entry name" value="TrHb3_P"/>
    <property type="match status" value="1"/>
</dbReference>
<dbReference type="Pfam" id="PF01152">
    <property type="entry name" value="Bac_globin"/>
    <property type="match status" value="1"/>
</dbReference>
<dbReference type="GO" id="GO:0019825">
    <property type="term" value="F:oxygen binding"/>
    <property type="evidence" value="ECO:0007669"/>
    <property type="project" value="InterPro"/>
</dbReference>
<evidence type="ECO:0000313" key="7">
    <source>
        <dbReference type="Proteomes" id="UP000077363"/>
    </source>
</evidence>
<feature type="binding site" description="distal binding residue" evidence="5">
    <location>
        <position position="54"/>
    </location>
    <ligand>
        <name>heme</name>
        <dbReference type="ChEBI" id="CHEBI:30413"/>
    </ligand>
    <ligandPart>
        <name>Fe</name>
        <dbReference type="ChEBI" id="CHEBI:18248"/>
    </ligandPart>
</feature>
<protein>
    <recommendedName>
        <fullName evidence="8">Globin</fullName>
    </recommendedName>
</protein>
<name>A0A172TD25_9DEIO</name>
<dbReference type="GO" id="GO:0020037">
    <property type="term" value="F:heme binding"/>
    <property type="evidence" value="ECO:0007669"/>
    <property type="project" value="InterPro"/>
</dbReference>
<evidence type="ECO:0000256" key="3">
    <source>
        <dbReference type="ARBA" id="ARBA00022723"/>
    </source>
</evidence>
<evidence type="ECO:0000256" key="4">
    <source>
        <dbReference type="ARBA" id="ARBA00023004"/>
    </source>
</evidence>
<reference evidence="6 7" key="1">
    <citation type="submission" date="2015-01" db="EMBL/GenBank/DDBJ databases">
        <title>Deinococcus puniceus/DY1/ whole genome sequencing.</title>
        <authorList>
            <person name="Kim M.K."/>
            <person name="Srinivasan S."/>
            <person name="Lee J.-J."/>
        </authorList>
    </citation>
    <scope>NUCLEOTIDE SEQUENCE [LARGE SCALE GENOMIC DNA]</scope>
    <source>
        <strain evidence="6 7">DY1</strain>
    </source>
</reference>
<dbReference type="Proteomes" id="UP000077363">
    <property type="component" value="Chromosome"/>
</dbReference>
<keyword evidence="1" id="KW-0813">Transport</keyword>
<dbReference type="PATRIC" id="fig|1182568.3.peg.2147"/>
<sequence>MLEVPTPHTPATPLESIGGEAVLRPLLADFYAQARADGVLGPVFAAHVSDWEAHLEAVTAFWVTMLGGGTELGSQRWRGNLNHIHAPLGVRGVHLARWLALFRTAAEAHLPPDAAQVLISRAEAMGQRLGQKRASRTESPS</sequence>
<gene>
    <name evidence="6" type="ORF">SU48_10335</name>
</gene>
<dbReference type="InterPro" id="IPR001486">
    <property type="entry name" value="Hemoglobin_trunc"/>
</dbReference>
<keyword evidence="3 5" id="KW-0479">Metal-binding</keyword>
<evidence type="ECO:0000256" key="2">
    <source>
        <dbReference type="ARBA" id="ARBA00022617"/>
    </source>
</evidence>
<organism evidence="6 7">
    <name type="scientific">Deinococcus puniceus</name>
    <dbReference type="NCBI Taxonomy" id="1182568"/>
    <lineage>
        <taxon>Bacteria</taxon>
        <taxon>Thermotogati</taxon>
        <taxon>Deinococcota</taxon>
        <taxon>Deinococci</taxon>
        <taxon>Deinococcales</taxon>
        <taxon>Deinococcaceae</taxon>
        <taxon>Deinococcus</taxon>
    </lineage>
</organism>
<proteinExistence type="predicted"/>
<dbReference type="GO" id="GO:0046872">
    <property type="term" value="F:metal ion binding"/>
    <property type="evidence" value="ECO:0007669"/>
    <property type="project" value="UniProtKB-KW"/>
</dbReference>